<dbReference type="PROSITE" id="PS01314">
    <property type="entry name" value="UPF0047"/>
    <property type="match status" value="1"/>
</dbReference>
<dbReference type="SUPFAM" id="SSF48452">
    <property type="entry name" value="TPR-like"/>
    <property type="match status" value="1"/>
</dbReference>
<evidence type="ECO:0000256" key="2">
    <source>
        <dbReference type="ARBA" id="ARBA00022803"/>
    </source>
</evidence>
<reference evidence="3" key="1">
    <citation type="submission" date="2018-05" db="EMBL/GenBank/DDBJ databases">
        <authorList>
            <person name="Lanie J.A."/>
            <person name="Ng W.-L."/>
            <person name="Kazmierczak K.M."/>
            <person name="Andrzejewski T.M."/>
            <person name="Davidsen T.M."/>
            <person name="Wayne K.J."/>
            <person name="Tettelin H."/>
            <person name="Glass J.I."/>
            <person name="Rusch D."/>
            <person name="Podicherti R."/>
            <person name="Tsui H.-C.T."/>
            <person name="Winkler M.E."/>
        </authorList>
    </citation>
    <scope>NUCLEOTIDE SEQUENCE</scope>
</reference>
<dbReference type="PANTHER" id="PTHR45586:SF1">
    <property type="entry name" value="LIPOPOLYSACCHARIDE ASSEMBLY PROTEIN B"/>
    <property type="match status" value="1"/>
</dbReference>
<dbReference type="PROSITE" id="PS50005">
    <property type="entry name" value="TPR"/>
    <property type="match status" value="1"/>
</dbReference>
<organism evidence="3">
    <name type="scientific">marine metagenome</name>
    <dbReference type="NCBI Taxonomy" id="408172"/>
    <lineage>
        <taxon>unclassified sequences</taxon>
        <taxon>metagenomes</taxon>
        <taxon>ecological metagenomes</taxon>
    </lineage>
</organism>
<protein>
    <submittedName>
        <fullName evidence="3">Uncharacterized protein</fullName>
    </submittedName>
</protein>
<dbReference type="SMART" id="SM00028">
    <property type="entry name" value="TPR"/>
    <property type="match status" value="6"/>
</dbReference>
<evidence type="ECO:0000313" key="3">
    <source>
        <dbReference type="EMBL" id="SUZ73265.1"/>
    </source>
</evidence>
<dbReference type="PANTHER" id="PTHR45586">
    <property type="entry name" value="TPR REPEAT-CONTAINING PROTEIN PA4667"/>
    <property type="match status" value="1"/>
</dbReference>
<name>A0A381Q1Q9_9ZZZZ</name>
<keyword evidence="2" id="KW-0802">TPR repeat</keyword>
<dbReference type="AlphaFoldDB" id="A0A381Q1Q9"/>
<dbReference type="InterPro" id="IPR011990">
    <property type="entry name" value="TPR-like_helical_dom_sf"/>
</dbReference>
<dbReference type="Pfam" id="PF13432">
    <property type="entry name" value="TPR_16"/>
    <property type="match status" value="2"/>
</dbReference>
<dbReference type="EMBL" id="UINC01001172">
    <property type="protein sequence ID" value="SUZ73265.1"/>
    <property type="molecule type" value="Genomic_DNA"/>
</dbReference>
<dbReference type="Gene3D" id="1.25.40.10">
    <property type="entry name" value="Tetratricopeptide repeat domain"/>
    <property type="match status" value="2"/>
</dbReference>
<sequence>MAEGFLSSEEYDEKAHQLYNSGDYEGALEMLKEGLSIYPNAVELCVGMGYARLAREEYAWARRAFDRALVLDQGHEDALVGLGETLLRFGERDAALALFERVAELGFEDDVDLMLTVGRALYREGLYTESRDVFAKAAAARPDSAEVAASLGYALHRLGEEVGAGRQIRRSLRLDPDLHEARIYLGHLLYDRGDWEGALREFERVPPLDHWDALAVWRLVELKRALWQVEDGDMRIKPWQKRLDELEALHDPIDRLLAEVEAHVNGGERSLVDPSQLELFERGERKGQTESHEVRIGDGHLFRGTWQGIVRQMRDQAGFSHESLSQYMRRLAEGWHEQLGVEIPFADPESFLEAAIRVGVVYLED</sequence>
<keyword evidence="1" id="KW-0677">Repeat</keyword>
<evidence type="ECO:0000256" key="1">
    <source>
        <dbReference type="ARBA" id="ARBA00022737"/>
    </source>
</evidence>
<gene>
    <name evidence="3" type="ORF">METZ01_LOCUS26119</name>
</gene>
<proteinExistence type="predicted"/>
<dbReference type="InterPro" id="IPR001602">
    <property type="entry name" value="UPF0047_YjbQ-like"/>
</dbReference>
<accession>A0A381Q1Q9</accession>
<dbReference type="InterPro" id="IPR051012">
    <property type="entry name" value="CellSynth/LPSAsmb/PSIAsmb"/>
</dbReference>
<dbReference type="InterPro" id="IPR019734">
    <property type="entry name" value="TPR_rpt"/>
</dbReference>